<dbReference type="Proteomes" id="UP000034492">
    <property type="component" value="Unassembled WGS sequence"/>
</dbReference>
<dbReference type="GO" id="GO:0006313">
    <property type="term" value="P:DNA transposition"/>
    <property type="evidence" value="ECO:0007669"/>
    <property type="project" value="InterPro"/>
</dbReference>
<sequence>MPSRNLVLAPDEIYHIFNRGVARLPIFSRTKDYQRFLSLVDYYRFEETPTSYSHFNKLPEEMKEEIMASMQKEKKLHVKILAFCLMPNHFHFILKQVSEFGITTFMRNLQNGYVKYFNLKEDRVGPLFQSMFKSVRVESDEQLVHLSRYIHLNPSTSFLVKIENLEKYPWSSFKDYLSDNSAHFTHTEIVMGFFKNKDKYKEFVFNQADYQKELSRLKHLVLE</sequence>
<name>A0A0G0EUE2_9BACT</name>
<dbReference type="EMBL" id="LBSA01000016">
    <property type="protein sequence ID" value="KKQ09192.1"/>
    <property type="molecule type" value="Genomic_DNA"/>
</dbReference>
<dbReference type="Pfam" id="PF01797">
    <property type="entry name" value="Y1_Tnp"/>
    <property type="match status" value="1"/>
</dbReference>
<dbReference type="Gene3D" id="3.30.70.1290">
    <property type="entry name" value="Transposase IS200-like"/>
    <property type="match status" value="1"/>
</dbReference>
<dbReference type="AlphaFoldDB" id="A0A0G0EUE2"/>
<dbReference type="InterPro" id="IPR002686">
    <property type="entry name" value="Transposase_17"/>
</dbReference>
<evidence type="ECO:0000313" key="3">
    <source>
        <dbReference type="Proteomes" id="UP000034492"/>
    </source>
</evidence>
<comment type="caution">
    <text evidence="2">The sequence shown here is derived from an EMBL/GenBank/DDBJ whole genome shotgun (WGS) entry which is preliminary data.</text>
</comment>
<dbReference type="PANTHER" id="PTHR34322:SF2">
    <property type="entry name" value="TRANSPOSASE IS200-LIKE DOMAIN-CONTAINING PROTEIN"/>
    <property type="match status" value="1"/>
</dbReference>
<dbReference type="PANTHER" id="PTHR34322">
    <property type="entry name" value="TRANSPOSASE, Y1_TNP DOMAIN-CONTAINING"/>
    <property type="match status" value="1"/>
</dbReference>
<organism evidence="2 3">
    <name type="scientific">Candidatus Daviesbacteria bacterium GW2011_GWB1_36_5</name>
    <dbReference type="NCBI Taxonomy" id="1618426"/>
    <lineage>
        <taxon>Bacteria</taxon>
        <taxon>Candidatus Daviesiibacteriota</taxon>
    </lineage>
</organism>
<feature type="domain" description="Transposase IS200-like" evidence="1">
    <location>
        <begin position="9"/>
        <end position="153"/>
    </location>
</feature>
<dbReference type="InterPro" id="IPR036515">
    <property type="entry name" value="Transposase_17_sf"/>
</dbReference>
<evidence type="ECO:0000259" key="1">
    <source>
        <dbReference type="SMART" id="SM01321"/>
    </source>
</evidence>
<dbReference type="GO" id="GO:0004803">
    <property type="term" value="F:transposase activity"/>
    <property type="evidence" value="ECO:0007669"/>
    <property type="project" value="InterPro"/>
</dbReference>
<gene>
    <name evidence="2" type="ORF">US19_C0016G0015</name>
</gene>
<reference evidence="2 3" key="1">
    <citation type="journal article" date="2015" name="Nature">
        <title>rRNA introns, odd ribosomes, and small enigmatic genomes across a large radiation of phyla.</title>
        <authorList>
            <person name="Brown C.T."/>
            <person name="Hug L.A."/>
            <person name="Thomas B.C."/>
            <person name="Sharon I."/>
            <person name="Castelle C.J."/>
            <person name="Singh A."/>
            <person name="Wilkins M.J."/>
            <person name="Williams K.H."/>
            <person name="Banfield J.F."/>
        </authorList>
    </citation>
    <scope>NUCLEOTIDE SEQUENCE [LARGE SCALE GENOMIC DNA]</scope>
</reference>
<dbReference type="GO" id="GO:0003677">
    <property type="term" value="F:DNA binding"/>
    <property type="evidence" value="ECO:0007669"/>
    <property type="project" value="InterPro"/>
</dbReference>
<protein>
    <recommendedName>
        <fullName evidence="1">Transposase IS200-like domain-containing protein</fullName>
    </recommendedName>
</protein>
<dbReference type="SUPFAM" id="SSF143422">
    <property type="entry name" value="Transposase IS200-like"/>
    <property type="match status" value="1"/>
</dbReference>
<evidence type="ECO:0000313" key="2">
    <source>
        <dbReference type="EMBL" id="KKQ09192.1"/>
    </source>
</evidence>
<proteinExistence type="predicted"/>
<accession>A0A0G0EUE2</accession>
<dbReference type="SMART" id="SM01321">
    <property type="entry name" value="Y1_Tnp"/>
    <property type="match status" value="1"/>
</dbReference>